<reference evidence="1" key="1">
    <citation type="submission" date="2022-10" db="EMBL/GenBank/DDBJ databases">
        <title>Complete Genome of Trichothecium roseum strain YXFP-22015, a Plant Pathogen Isolated from Citrus.</title>
        <authorList>
            <person name="Wang Y."/>
            <person name="Zhu L."/>
        </authorList>
    </citation>
    <scope>NUCLEOTIDE SEQUENCE</scope>
    <source>
        <strain evidence="1">YXFP-22015</strain>
    </source>
</reference>
<evidence type="ECO:0000313" key="2">
    <source>
        <dbReference type="Proteomes" id="UP001163324"/>
    </source>
</evidence>
<gene>
    <name evidence="1" type="ORF">N3K66_008664</name>
</gene>
<name>A0ACC0UTD0_9HYPO</name>
<accession>A0ACC0UTD0</accession>
<proteinExistence type="predicted"/>
<comment type="caution">
    <text evidence="1">The sequence shown here is derived from an EMBL/GenBank/DDBJ whole genome shotgun (WGS) entry which is preliminary data.</text>
</comment>
<protein>
    <submittedName>
        <fullName evidence="1">Uncharacterized protein</fullName>
    </submittedName>
</protein>
<dbReference type="EMBL" id="CM047948">
    <property type="protein sequence ID" value="KAI9896492.1"/>
    <property type="molecule type" value="Genomic_DNA"/>
</dbReference>
<keyword evidence="2" id="KW-1185">Reference proteome</keyword>
<evidence type="ECO:0000313" key="1">
    <source>
        <dbReference type="EMBL" id="KAI9896492.1"/>
    </source>
</evidence>
<sequence length="731" mass="79747">MSEFDFEDAVAATQAGTASLRSVTEALLTQLTLQERLHLLDGDEPFWPGLHGMLNEGYNRRPIVLGSVPRLKLPGIRFADGPRGCVLGASTAFPVAMARGASWDVGLEERVGLAVGRECRAQGANYFAGVCVNLPRHPAWGRIQETYGEDPVLLGEFGAALVRGVQRNVMACAKHFALNSMENARFQVDVQVDEDVLHEVFLPHFRRIVDQGVASVMSAYNSVRGEWCGQNRELLQDILRDQWKFGGFVLSDFLFGLRDAPLSLKNGLDVEAPFAHMRSRTLPEALERGVIQQADVDRACVAVLAKQIEHAARKEDHEPQLSEVFCEEHRRLARVAAASSMVLLKNKDVQGKPVLPLPKDISNLAVIGRLANSTDTGDRGSSAVRSPEVISPYRGIKDALPKSNVVLENSGGISKAKDAASVADAAVVVVGYDWRDEGEFTIPPFKTNPGLKNTLPPQDDTAEAKTTEKLLLDEIPSEELGGGEDNYGFGAGGDRTSLRLHPHDVEIIKAASEVNTRVVVVIVAAGAVIMSEWDDVPPAILYGWYSGCEGGHALADILLGDENPSGRLPFSIPSTENHLPFFDKDVTNIVYDRWFGQHLLDRLGTQAAYPFGFGLSYTTFSIFDVNAKKHGNGEELEVEFQVRNTGSRRGRFVAQVYGTIDVPKRPRRVLLGFSSMDILPGVGVNMVVPVSTRPLHRWEKGTWILLSNTVGIEVSAFAGSRNTASTVIDLA</sequence>
<dbReference type="Proteomes" id="UP001163324">
    <property type="component" value="Chromosome 9"/>
</dbReference>
<organism evidence="1 2">
    <name type="scientific">Trichothecium roseum</name>
    <dbReference type="NCBI Taxonomy" id="47278"/>
    <lineage>
        <taxon>Eukaryota</taxon>
        <taxon>Fungi</taxon>
        <taxon>Dikarya</taxon>
        <taxon>Ascomycota</taxon>
        <taxon>Pezizomycotina</taxon>
        <taxon>Sordariomycetes</taxon>
        <taxon>Hypocreomycetidae</taxon>
        <taxon>Hypocreales</taxon>
        <taxon>Hypocreales incertae sedis</taxon>
        <taxon>Trichothecium</taxon>
    </lineage>
</organism>